<evidence type="ECO:0000256" key="1">
    <source>
        <dbReference type="RuleBase" id="RU367032"/>
    </source>
</evidence>
<gene>
    <name evidence="3" type="ORF">PSTT_02689</name>
</gene>
<feature type="region of interest" description="Disordered" evidence="2">
    <location>
        <begin position="196"/>
        <end position="292"/>
    </location>
</feature>
<comment type="similarity">
    <text evidence="1">Belongs to the peroxin-14 family.</text>
</comment>
<keyword evidence="1" id="KW-0653">Protein transport</keyword>
<proteinExistence type="inferred from homology"/>
<feature type="compositionally biased region" description="Polar residues" evidence="2">
    <location>
        <begin position="196"/>
        <end position="225"/>
    </location>
</feature>
<dbReference type="GO" id="GO:0016560">
    <property type="term" value="P:protein import into peroxisome matrix, docking"/>
    <property type="evidence" value="ECO:0007669"/>
    <property type="project" value="UniProtKB-UniRule"/>
</dbReference>
<dbReference type="GO" id="GO:1990429">
    <property type="term" value="C:peroxisomal importomer complex"/>
    <property type="evidence" value="ECO:0007669"/>
    <property type="project" value="TreeGrafter"/>
</dbReference>
<evidence type="ECO:0000313" key="3">
    <source>
        <dbReference type="EMBL" id="POW14747.1"/>
    </source>
</evidence>
<dbReference type="EMBL" id="PKSL01000016">
    <property type="protein sequence ID" value="POW14747.1"/>
    <property type="molecule type" value="Genomic_DNA"/>
</dbReference>
<keyword evidence="1" id="KW-0576">Peroxisome</keyword>
<feature type="compositionally biased region" description="Polar residues" evidence="2">
    <location>
        <begin position="137"/>
        <end position="164"/>
    </location>
</feature>
<accession>A0A2S4VZ81</accession>
<comment type="function">
    <text evidence="1">Component of the PEX13-PEX14 docking complex, a translocon channel that specifically mediates the import of peroxisomal cargo proteins bound to PEX5 receptor. The PEX13-PEX14 docking complex forms a large import pore which can be opened to a diameter of about 9 nm. Mechanistically, PEX5 receptor along with cargo proteins associates with the PEX14 subunit of the PEX13-PEX14 docking complex in the cytosol, leading to the insertion of the receptor into the organelle membrane with the concomitant translocation of the cargo into the peroxisome matrix.</text>
</comment>
<dbReference type="PANTHER" id="PTHR23058:SF0">
    <property type="entry name" value="PEROXISOMAL MEMBRANE PROTEIN PEX14"/>
    <property type="match status" value="1"/>
</dbReference>
<dbReference type="GO" id="GO:0005778">
    <property type="term" value="C:peroxisomal membrane"/>
    <property type="evidence" value="ECO:0007669"/>
    <property type="project" value="UniProtKB-SubCell"/>
</dbReference>
<protein>
    <recommendedName>
        <fullName evidence="1">Peroxisomal membrane protein PEX14</fullName>
    </recommendedName>
    <alternativeName>
        <fullName evidence="1">Peroxin-14</fullName>
    </alternativeName>
</protein>
<evidence type="ECO:0000256" key="2">
    <source>
        <dbReference type="SAM" id="MobiDB-lite"/>
    </source>
</evidence>
<evidence type="ECO:0000313" key="4">
    <source>
        <dbReference type="Proteomes" id="UP000239156"/>
    </source>
</evidence>
<feature type="region of interest" description="Disordered" evidence="2">
    <location>
        <begin position="132"/>
        <end position="164"/>
    </location>
</feature>
<keyword evidence="4" id="KW-1185">Reference proteome</keyword>
<dbReference type="InterPro" id="IPR025655">
    <property type="entry name" value="PEX14"/>
</dbReference>
<keyword evidence="1" id="KW-0813">Transport</keyword>
<sequence length="292" mass="31434">MLSLLDIGTYQADRDATDWRDWFVMTVIGGGVGYLLINLAKTIQADTEIVKKEMSQQTEKLGLAMKEVESAVEECLSGEIKRDQELHTVQREVEGLRTSVQQMIQSNKESQTAAIVDLQTELKSLKSLMAARPGIPSASNHPGSSTNGVSTRTQPNGTGLNTFGIQSQANSLSKFQCKPTSRNPCMAISLRIQYRPSSQTPNGDQTSNPTAGSTVTPPASGSSPMSKPLVYTNGNGNLDDLGRCESVTPEVGSSRHSLVDDDDDHIINSKYTTDKDKSGNEPVKASIDGLLS</sequence>
<keyword evidence="1" id="KW-0472">Membrane</keyword>
<dbReference type="PANTHER" id="PTHR23058">
    <property type="entry name" value="PEROXISOMAL MEMBRANE PROTEIN PEX14"/>
    <property type="match status" value="1"/>
</dbReference>
<dbReference type="Proteomes" id="UP000239156">
    <property type="component" value="Unassembled WGS sequence"/>
</dbReference>
<dbReference type="AlphaFoldDB" id="A0A2S4VZ81"/>
<dbReference type="VEuPathDB" id="FungiDB:PSHT_00058"/>
<comment type="subcellular location">
    <subcellularLocation>
        <location evidence="1">Peroxisome membrane</location>
    </subcellularLocation>
</comment>
<dbReference type="VEuPathDB" id="FungiDB:PSTT_02689"/>
<reference evidence="3" key="1">
    <citation type="submission" date="2017-12" db="EMBL/GenBank/DDBJ databases">
        <title>Gene loss provides genomic basis for host adaptation in cereal stripe rust fungi.</title>
        <authorList>
            <person name="Xia C."/>
        </authorList>
    </citation>
    <scope>NUCLEOTIDE SEQUENCE [LARGE SCALE GENOMIC DNA]</scope>
    <source>
        <strain evidence="3">93-210</strain>
    </source>
</reference>
<organism evidence="3 4">
    <name type="scientific">Puccinia striiformis</name>
    <dbReference type="NCBI Taxonomy" id="27350"/>
    <lineage>
        <taxon>Eukaryota</taxon>
        <taxon>Fungi</taxon>
        <taxon>Dikarya</taxon>
        <taxon>Basidiomycota</taxon>
        <taxon>Pucciniomycotina</taxon>
        <taxon>Pucciniomycetes</taxon>
        <taxon>Pucciniales</taxon>
        <taxon>Pucciniaceae</taxon>
        <taxon>Puccinia</taxon>
    </lineage>
</organism>
<name>A0A2S4VZ81_9BASI</name>
<dbReference type="GO" id="GO:0005102">
    <property type="term" value="F:signaling receptor binding"/>
    <property type="evidence" value="ECO:0007669"/>
    <property type="project" value="TreeGrafter"/>
</dbReference>
<comment type="caution">
    <text evidence="3">The sequence shown here is derived from an EMBL/GenBank/DDBJ whole genome shotgun (WGS) entry which is preliminary data.</text>
</comment>